<evidence type="ECO:0000313" key="4">
    <source>
        <dbReference type="EMBL" id="GMH76886.1"/>
    </source>
</evidence>
<dbReference type="OrthoDB" id="10661144at2759"/>
<dbReference type="Proteomes" id="UP001165082">
    <property type="component" value="Unassembled WGS sequence"/>
</dbReference>
<evidence type="ECO:0000256" key="2">
    <source>
        <dbReference type="SAM" id="Phobius"/>
    </source>
</evidence>
<dbReference type="EMBL" id="BRXZ01001701">
    <property type="protein sequence ID" value="GMH76886.1"/>
    <property type="molecule type" value="Genomic_DNA"/>
</dbReference>
<organism evidence="4 5">
    <name type="scientific">Triparma retinervis</name>
    <dbReference type="NCBI Taxonomy" id="2557542"/>
    <lineage>
        <taxon>Eukaryota</taxon>
        <taxon>Sar</taxon>
        <taxon>Stramenopiles</taxon>
        <taxon>Ochrophyta</taxon>
        <taxon>Bolidophyceae</taxon>
        <taxon>Parmales</taxon>
        <taxon>Triparmaceae</taxon>
        <taxon>Triparma</taxon>
    </lineage>
</organism>
<name>A0A9W7ASP8_9STRA</name>
<protein>
    <submittedName>
        <fullName evidence="4">Uncharacterized protein</fullName>
    </submittedName>
</protein>
<evidence type="ECO:0000256" key="3">
    <source>
        <dbReference type="SAM" id="SignalP"/>
    </source>
</evidence>
<feature type="region of interest" description="Disordered" evidence="1">
    <location>
        <begin position="295"/>
        <end position="328"/>
    </location>
</feature>
<gene>
    <name evidence="4" type="ORF">TrRE_jg2825</name>
</gene>
<feature type="transmembrane region" description="Helical" evidence="2">
    <location>
        <begin position="233"/>
        <end position="252"/>
    </location>
</feature>
<keyword evidence="2" id="KW-0472">Membrane</keyword>
<comment type="caution">
    <text evidence="4">The sequence shown here is derived from an EMBL/GenBank/DDBJ whole genome shotgun (WGS) entry which is preliminary data.</text>
</comment>
<feature type="chain" id="PRO_5040777862" evidence="3">
    <location>
        <begin position="26"/>
        <end position="328"/>
    </location>
</feature>
<keyword evidence="2" id="KW-1133">Transmembrane helix</keyword>
<dbReference type="AlphaFoldDB" id="A0A9W7ASP8"/>
<accession>A0A9W7ASP8</accession>
<feature type="non-terminal residue" evidence="4">
    <location>
        <position position="1"/>
    </location>
</feature>
<sequence length="328" mass="36151">MIIVNAIAVTALCSLNIALLSLVDGEPYRGFYVASNSTTAGNNYTYSGVDYFDFGPKDFDPSTQGEYALEANIAFELEFNSFGHFLYGFSAILFFIPSFIMLLASNGHEKFLIKKMQLVCDTAGGAFYILYPTYNLIKRLIKHSDTFASSSYCNNGYEWAVGSFSASSFGFAILCLHDLCCVRKTLIEEGTVGNCGRASHGKPPPPTPWGIWLVTTLERFSYPPRTVKRMGRIPANFAFTILAISFIQVYMYTLHWNGGQSKDLMALACMWLEVLICCIYFMLLWNRNRGREGAGEGYEVGEDNVGSRGKATGGGGGGSDSDSDDEYV</sequence>
<keyword evidence="3" id="KW-0732">Signal</keyword>
<feature type="signal peptide" evidence="3">
    <location>
        <begin position="1"/>
        <end position="25"/>
    </location>
</feature>
<evidence type="ECO:0000313" key="5">
    <source>
        <dbReference type="Proteomes" id="UP001165082"/>
    </source>
</evidence>
<reference evidence="4" key="1">
    <citation type="submission" date="2022-07" db="EMBL/GenBank/DDBJ databases">
        <title>Genome analysis of Parmales, a sister group of diatoms, reveals the evolutionary specialization of diatoms from phago-mixotrophs to photoautotrophs.</title>
        <authorList>
            <person name="Ban H."/>
            <person name="Sato S."/>
            <person name="Yoshikawa S."/>
            <person name="Kazumasa Y."/>
            <person name="Nakamura Y."/>
            <person name="Ichinomiya M."/>
            <person name="Saitoh K."/>
            <person name="Sato N."/>
            <person name="Blanc-Mathieu R."/>
            <person name="Endo H."/>
            <person name="Kuwata A."/>
            <person name="Ogata H."/>
        </authorList>
    </citation>
    <scope>NUCLEOTIDE SEQUENCE</scope>
</reference>
<keyword evidence="5" id="KW-1185">Reference proteome</keyword>
<feature type="transmembrane region" description="Helical" evidence="2">
    <location>
        <begin position="264"/>
        <end position="285"/>
    </location>
</feature>
<feature type="transmembrane region" description="Helical" evidence="2">
    <location>
        <begin position="85"/>
        <end position="104"/>
    </location>
</feature>
<keyword evidence="2" id="KW-0812">Transmembrane</keyword>
<proteinExistence type="predicted"/>
<evidence type="ECO:0000256" key="1">
    <source>
        <dbReference type="SAM" id="MobiDB-lite"/>
    </source>
</evidence>